<name>A0A1Y5MU90_9BACT</name>
<feature type="binding site" evidence="6">
    <location>
        <position position="161"/>
    </location>
    <ligand>
        <name>hybrid [4Fe-2O-2S] cluster</name>
        <dbReference type="ChEBI" id="CHEBI:60519"/>
    </ligand>
</feature>
<dbReference type="HAMAP" id="MF_00069">
    <property type="entry name" value="Hydroxylam_reduct"/>
    <property type="match status" value="1"/>
</dbReference>
<feature type="binding site" evidence="6">
    <location>
        <position position="205"/>
    </location>
    <ligand>
        <name>hybrid [4Fe-2O-2S] cluster</name>
        <dbReference type="ChEBI" id="CHEBI:60519"/>
    </ligand>
</feature>
<dbReference type="Pfam" id="PF03063">
    <property type="entry name" value="Prismane"/>
    <property type="match status" value="1"/>
</dbReference>
<sequence>MKDMKMFCHQCEMSAEDGCGAKGQPMGTCGKSDTLALLQDTMVFGLKGLSAYRHHAHELGADTSNVDRVMADTLYFTLTNSNFNFDEHIKQLLEVGGAGVEVMNLLSEAHTAKFGIPTPVRVSQNKVEGKAILVSGHNLHALKALLEATKDKGINIYTHSEMLPAHGYPELRKYSHLKGNVGKAWFDQTKLFNEFKGAILMTTNCIVPLRSNCTYADRLFGYSIAGTNGVKHIENDDFTPLIECALACGDVSGFDSDENLVTGGHYKTILTLAPQILDAINTGKIRRFFVIAGCDAPGKGREYYRELAASLPKDCVILTSSCGKFRFNDIDFGNVPGTELPRYIDLGQCNDSNGAVKIALALSEATGIAVNDLPVSIVLMWMEQKAVIILLALFSLGIKNINVGPSLPKFFNEEIINFLVDKFNVRPISGDAQADLKYFLGE</sequence>
<dbReference type="PANTHER" id="PTHR30109">
    <property type="entry name" value="HYDROXYLAMINE REDUCTASE"/>
    <property type="match status" value="1"/>
</dbReference>
<feature type="modified residue" description="Cysteine persulfide" evidence="6">
    <location>
        <position position="294"/>
    </location>
</feature>
<dbReference type="EC" id="1.7.99.1" evidence="6"/>
<comment type="cofactor">
    <cofactor evidence="6">
        <name>[4Fe-4S] cluster</name>
        <dbReference type="ChEBI" id="CHEBI:49883"/>
    </cofactor>
    <text evidence="6">Binds 1 [4Fe-4S] cluster.</text>
</comment>
<dbReference type="Gene3D" id="3.40.50.2030">
    <property type="match status" value="2"/>
</dbReference>
<proteinExistence type="inferred from homology"/>
<evidence type="ECO:0000256" key="2">
    <source>
        <dbReference type="ARBA" id="ARBA00022723"/>
    </source>
</evidence>
<keyword evidence="3 6" id="KW-0560">Oxidoreductase</keyword>
<keyword evidence="6" id="KW-0004">4Fe-4S</keyword>
<comment type="function">
    <text evidence="6">Catalyzes the reduction of hydroxylamine to form NH(3) and H(2)O.</text>
</comment>
<dbReference type="InterPro" id="IPR016100">
    <property type="entry name" value="Prismane_a-bundle"/>
</dbReference>
<accession>A0A1Y5MU90</accession>
<feature type="binding site" evidence="6">
    <location>
        <position position="8"/>
    </location>
    <ligand>
        <name>[4Fe-4S] cluster</name>
        <dbReference type="ChEBI" id="CHEBI:49883"/>
    </ligand>
</feature>
<dbReference type="GO" id="GO:0042542">
    <property type="term" value="P:response to hydrogen peroxide"/>
    <property type="evidence" value="ECO:0007669"/>
    <property type="project" value="TreeGrafter"/>
</dbReference>
<dbReference type="SUPFAM" id="SSF56821">
    <property type="entry name" value="Prismane protein-like"/>
    <property type="match status" value="1"/>
</dbReference>
<dbReference type="EMBL" id="NDYN01000001">
    <property type="protein sequence ID" value="OUT09202.1"/>
    <property type="molecule type" value="Genomic_DNA"/>
</dbReference>
<feature type="binding site" evidence="6">
    <location>
        <position position="11"/>
    </location>
    <ligand>
        <name>[4Fe-4S] cluster</name>
        <dbReference type="ChEBI" id="CHEBI:49883"/>
    </ligand>
</feature>
<dbReference type="RefSeq" id="WP_087582641.1">
    <property type="nucleotide sequence ID" value="NZ_NDYN01000001.1"/>
</dbReference>
<comment type="caution">
    <text evidence="7">The sequence shown here is derived from an EMBL/GenBank/DDBJ whole genome shotgun (WGS) entry which is preliminary data.</text>
</comment>
<comment type="catalytic activity">
    <reaction evidence="6">
        <text>A + NH4(+) + H2O = hydroxylamine + AH2 + H(+)</text>
        <dbReference type="Rhea" id="RHEA:22052"/>
        <dbReference type="ChEBI" id="CHEBI:13193"/>
        <dbReference type="ChEBI" id="CHEBI:15377"/>
        <dbReference type="ChEBI" id="CHEBI:15378"/>
        <dbReference type="ChEBI" id="CHEBI:15429"/>
        <dbReference type="ChEBI" id="CHEBI:17499"/>
        <dbReference type="ChEBI" id="CHEBI:28938"/>
        <dbReference type="EC" id="1.7.99.1"/>
    </reaction>
</comment>
<feature type="binding site" description="via persulfide group" evidence="6">
    <location>
        <position position="294"/>
    </location>
    <ligand>
        <name>hybrid [4Fe-2O-2S] cluster</name>
        <dbReference type="ChEBI" id="CHEBI:60519"/>
    </ligand>
</feature>
<dbReference type="AlphaFoldDB" id="A0A1Y5MU90"/>
<comment type="cofactor">
    <cofactor evidence="6">
        <name>hybrid [4Fe-2O-2S] cluster</name>
        <dbReference type="ChEBI" id="CHEBI:60519"/>
    </cofactor>
    <text evidence="6">Binds 1 hybrid [4Fe-2O-2S] cluster.</text>
</comment>
<feature type="binding site" evidence="6">
    <location>
        <position position="383"/>
    </location>
    <ligand>
        <name>hybrid [4Fe-2O-2S] cluster</name>
        <dbReference type="ChEBI" id="CHEBI:60519"/>
    </ligand>
</feature>
<dbReference type="InterPro" id="IPR016099">
    <property type="entry name" value="Prismane-like_a/b-sand"/>
</dbReference>
<feature type="binding site" evidence="6">
    <location>
        <position position="322"/>
    </location>
    <ligand>
        <name>hybrid [4Fe-2O-2S] cluster</name>
        <dbReference type="ChEBI" id="CHEBI:60519"/>
    </ligand>
</feature>
<dbReference type="GO" id="GO:0046872">
    <property type="term" value="F:metal ion binding"/>
    <property type="evidence" value="ECO:0007669"/>
    <property type="project" value="UniProtKB-KW"/>
</dbReference>
<dbReference type="InterPro" id="IPR004137">
    <property type="entry name" value="HCP/CODH"/>
</dbReference>
<feature type="binding site" evidence="6">
    <location>
        <position position="349"/>
    </location>
    <ligand>
        <name>hybrid [4Fe-2O-2S] cluster</name>
        <dbReference type="ChEBI" id="CHEBI:60519"/>
    </ligand>
</feature>
<feature type="binding site" evidence="6">
    <location>
        <position position="19"/>
    </location>
    <ligand>
        <name>[4Fe-4S] cluster</name>
        <dbReference type="ChEBI" id="CHEBI:49883"/>
    </ligand>
</feature>
<comment type="subcellular location">
    <subcellularLocation>
        <location evidence="6">Cytoplasm</location>
    </subcellularLocation>
</comment>
<evidence type="ECO:0000313" key="8">
    <source>
        <dbReference type="Proteomes" id="UP000196317"/>
    </source>
</evidence>
<dbReference type="GO" id="GO:0005737">
    <property type="term" value="C:cytoplasm"/>
    <property type="evidence" value="ECO:0007669"/>
    <property type="project" value="UniProtKB-SubCell"/>
</dbReference>
<feature type="binding site" evidence="6">
    <location>
        <position position="29"/>
    </location>
    <ligand>
        <name>[4Fe-4S] cluster</name>
        <dbReference type="ChEBI" id="CHEBI:49883"/>
    </ligand>
</feature>
<dbReference type="GO" id="GO:0051539">
    <property type="term" value="F:4 iron, 4 sulfur cluster binding"/>
    <property type="evidence" value="ECO:0007669"/>
    <property type="project" value="UniProtKB-KW"/>
</dbReference>
<keyword evidence="1 6" id="KW-0963">Cytoplasm</keyword>
<dbReference type="PANTHER" id="PTHR30109:SF0">
    <property type="entry name" value="HYDROXYLAMINE REDUCTASE"/>
    <property type="match status" value="1"/>
</dbReference>
<dbReference type="GO" id="GO:0004601">
    <property type="term" value="F:peroxidase activity"/>
    <property type="evidence" value="ECO:0007669"/>
    <property type="project" value="TreeGrafter"/>
</dbReference>
<evidence type="ECO:0000256" key="1">
    <source>
        <dbReference type="ARBA" id="ARBA00022490"/>
    </source>
</evidence>
<keyword evidence="5 6" id="KW-0411">Iron-sulfur</keyword>
<gene>
    <name evidence="6" type="primary">hcp</name>
    <name evidence="7" type="ORF">B9N65_02330</name>
</gene>
<dbReference type="GO" id="GO:0050418">
    <property type="term" value="F:hydroxylamine reductase activity"/>
    <property type="evidence" value="ECO:0007669"/>
    <property type="project" value="UniProtKB-UniRule"/>
</dbReference>
<evidence type="ECO:0000256" key="6">
    <source>
        <dbReference type="HAMAP-Rule" id="MF_00069"/>
    </source>
</evidence>
<keyword evidence="4 6" id="KW-0408">Iron</keyword>
<protein>
    <recommendedName>
        <fullName evidence="6">Hydroxylamine reductase</fullName>
        <ecNumber evidence="6">1.7.99.1</ecNumber>
    </recommendedName>
    <alternativeName>
        <fullName evidence="6">Hybrid-cluster protein</fullName>
        <shortName evidence="6">HCP</shortName>
    </alternativeName>
    <alternativeName>
        <fullName evidence="6">Prismane protein</fullName>
    </alternativeName>
</protein>
<dbReference type="InterPro" id="IPR011254">
    <property type="entry name" value="Prismane-like_sf"/>
</dbReference>
<dbReference type="Gene3D" id="1.20.1270.20">
    <property type="match status" value="1"/>
</dbReference>
<dbReference type="InterPro" id="IPR010048">
    <property type="entry name" value="Hydroxylam_reduct"/>
</dbReference>
<feature type="binding site" evidence="6">
    <location>
        <position position="137"/>
    </location>
    <ligand>
        <name>hybrid [4Fe-2O-2S] cluster</name>
        <dbReference type="ChEBI" id="CHEBI:60519"/>
    </ligand>
</feature>
<reference evidence="7 8" key="1">
    <citation type="submission" date="2017-04" db="EMBL/GenBank/DDBJ databases">
        <title>Complete genome of Campylobacter concisus ATCC 33237T and draft genomes for an additional eight well characterized C. concisus strains.</title>
        <authorList>
            <person name="Cornelius A.J."/>
            <person name="Miller W.G."/>
            <person name="Lastovica A.J."/>
            <person name="On S.L."/>
            <person name="French N.P."/>
            <person name="Vandenberg O."/>
            <person name="Biggs P.J."/>
        </authorList>
    </citation>
    <scope>NUCLEOTIDE SEQUENCE [LARGE SCALE GENOMIC DNA]</scope>
    <source>
        <strain evidence="7 8">CCUG 19995</strain>
    </source>
</reference>
<dbReference type="Proteomes" id="UP000196317">
    <property type="component" value="Unassembled WGS sequence"/>
</dbReference>
<evidence type="ECO:0000256" key="3">
    <source>
        <dbReference type="ARBA" id="ARBA00023002"/>
    </source>
</evidence>
<comment type="similarity">
    <text evidence="6">Belongs to the HCP family.</text>
</comment>
<dbReference type="NCBIfam" id="TIGR01703">
    <property type="entry name" value="hybrid_clust"/>
    <property type="match status" value="1"/>
</dbReference>
<evidence type="ECO:0000256" key="4">
    <source>
        <dbReference type="ARBA" id="ARBA00023004"/>
    </source>
</evidence>
<evidence type="ECO:0000256" key="5">
    <source>
        <dbReference type="ARBA" id="ARBA00023014"/>
    </source>
</evidence>
<feature type="binding site" evidence="6">
    <location>
        <position position="385"/>
    </location>
    <ligand>
        <name>hybrid [4Fe-2O-2S] cluster</name>
        <dbReference type="ChEBI" id="CHEBI:60519"/>
    </ligand>
</feature>
<evidence type="ECO:0000313" key="7">
    <source>
        <dbReference type="EMBL" id="OUT09202.1"/>
    </source>
</evidence>
<organism evidence="7 8">
    <name type="scientific">Campylobacter concisus</name>
    <dbReference type="NCBI Taxonomy" id="199"/>
    <lineage>
        <taxon>Bacteria</taxon>
        <taxon>Pseudomonadati</taxon>
        <taxon>Campylobacterota</taxon>
        <taxon>Epsilonproteobacteria</taxon>
        <taxon>Campylobacterales</taxon>
        <taxon>Campylobacteraceae</taxon>
        <taxon>Campylobacter</taxon>
    </lineage>
</organism>
<dbReference type="NCBIfam" id="NF003658">
    <property type="entry name" value="PRK05290.1"/>
    <property type="match status" value="1"/>
</dbReference>
<keyword evidence="2 6" id="KW-0479">Metal-binding</keyword>